<gene>
    <name evidence="2" type="ORF">BBO_09269</name>
</gene>
<name>A0A166W1U7_9HYPO</name>
<accession>A0A166W1U7</accession>
<evidence type="ECO:0000313" key="3">
    <source>
        <dbReference type="Proteomes" id="UP000076863"/>
    </source>
</evidence>
<organism evidence="2 3">
    <name type="scientific">Beauveria brongniartii RCEF 3172</name>
    <dbReference type="NCBI Taxonomy" id="1081107"/>
    <lineage>
        <taxon>Eukaryota</taxon>
        <taxon>Fungi</taxon>
        <taxon>Dikarya</taxon>
        <taxon>Ascomycota</taxon>
        <taxon>Pezizomycotina</taxon>
        <taxon>Sordariomycetes</taxon>
        <taxon>Hypocreomycetidae</taxon>
        <taxon>Hypocreales</taxon>
        <taxon>Cordycipitaceae</taxon>
        <taxon>Beauveria</taxon>
        <taxon>Beauveria brongniartii</taxon>
    </lineage>
</organism>
<dbReference type="EMBL" id="AZHA01000058">
    <property type="protein sequence ID" value="OAA34260.1"/>
    <property type="molecule type" value="Genomic_DNA"/>
</dbReference>
<evidence type="ECO:0000256" key="1">
    <source>
        <dbReference type="SAM" id="MobiDB-lite"/>
    </source>
</evidence>
<comment type="caution">
    <text evidence="2">The sequence shown here is derived from an EMBL/GenBank/DDBJ whole genome shotgun (WGS) entry which is preliminary data.</text>
</comment>
<dbReference type="AlphaFoldDB" id="A0A166W1U7"/>
<reference evidence="2 3" key="1">
    <citation type="journal article" date="2016" name="Genome Biol. Evol.">
        <title>Divergent and convergent evolution of fungal pathogenicity.</title>
        <authorList>
            <person name="Shang Y."/>
            <person name="Xiao G."/>
            <person name="Zheng P."/>
            <person name="Cen K."/>
            <person name="Zhan S."/>
            <person name="Wang C."/>
        </authorList>
    </citation>
    <scope>NUCLEOTIDE SEQUENCE [LARGE SCALE GENOMIC DNA]</scope>
    <source>
        <strain evidence="2 3">RCEF 3172</strain>
    </source>
</reference>
<keyword evidence="3" id="KW-1185">Reference proteome</keyword>
<dbReference type="Proteomes" id="UP000076863">
    <property type="component" value="Unassembled WGS sequence"/>
</dbReference>
<feature type="region of interest" description="Disordered" evidence="1">
    <location>
        <begin position="1"/>
        <end position="67"/>
    </location>
</feature>
<protein>
    <submittedName>
        <fullName evidence="2">Uncharacterized protein</fullName>
    </submittedName>
</protein>
<sequence length="67" mass="8107">MPPRCPKEKLKIFKKQLKEARAREESERREKEEAKAREENERRGKEEAKAEEENERRKNQRTTLVGI</sequence>
<evidence type="ECO:0000313" key="2">
    <source>
        <dbReference type="EMBL" id="OAA34260.1"/>
    </source>
</evidence>
<feature type="compositionally biased region" description="Basic and acidic residues" evidence="1">
    <location>
        <begin position="1"/>
        <end position="48"/>
    </location>
</feature>
<proteinExistence type="predicted"/>